<dbReference type="InterPro" id="IPR047217">
    <property type="entry name" value="S49_SppA_67K_type_N"/>
</dbReference>
<dbReference type="CDD" id="cd07018">
    <property type="entry name" value="S49_SppA_67K_type"/>
    <property type="match status" value="1"/>
</dbReference>
<proteinExistence type="inferred from homology"/>
<dbReference type="InterPro" id="IPR004634">
    <property type="entry name" value="Pept_S49_pIV"/>
</dbReference>
<evidence type="ECO:0000313" key="8">
    <source>
        <dbReference type="EMBL" id="HFI92493.1"/>
    </source>
</evidence>
<organism evidence="8">
    <name type="scientific">Ignavibacterium album</name>
    <dbReference type="NCBI Taxonomy" id="591197"/>
    <lineage>
        <taxon>Bacteria</taxon>
        <taxon>Pseudomonadati</taxon>
        <taxon>Ignavibacteriota</taxon>
        <taxon>Ignavibacteria</taxon>
        <taxon>Ignavibacteriales</taxon>
        <taxon>Ignavibacteriaceae</taxon>
        <taxon>Ignavibacterium</taxon>
    </lineage>
</organism>
<dbReference type="GO" id="GO:0016020">
    <property type="term" value="C:membrane"/>
    <property type="evidence" value="ECO:0007669"/>
    <property type="project" value="UniProtKB-SubCell"/>
</dbReference>
<comment type="subcellular location">
    <subcellularLocation>
        <location evidence="1">Membrane</location>
    </subcellularLocation>
</comment>
<protein>
    <submittedName>
        <fullName evidence="8">Signal peptide peptidase SppA</fullName>
    </submittedName>
</protein>
<dbReference type="Gene3D" id="3.90.226.10">
    <property type="entry name" value="2-enoyl-CoA Hydratase, Chain A, domain 1"/>
    <property type="match status" value="3"/>
</dbReference>
<dbReference type="CDD" id="cd07023">
    <property type="entry name" value="S49_Sppa_N_C"/>
    <property type="match status" value="1"/>
</dbReference>
<accession>A0A7V3E8J9</accession>
<sequence length="805" mass="90554">MKKLMITLLLISFKIFPQINFPSYYIQNDMSFAPSGAYKFGLYGWDNPALLSYLHQPDFYFTWNNRVGDWNDFNNWGIFAAVPNFGFTMYNQSLDKYHITDFKLSAGVGNNSFSAGFGYGWSTGNVTYFNRADVFSFGLIARPNKYVSLGFVGNLPTNGEREGIIDIALRPFGNQFITLFGDYVLSRDMEQEETNYSFGAVIEPIDGFRIAGRYFENKSINIGAELSFGNFGVSSVSHLNKDGKQIYNTYGIRLGAYDRNIFRQLSGNNKVAEINLTGGIRYQTFRLWDSSNSLIDLIDKIETAKNDKSVSAIAVNLSGAQINREMLWELREKLKEFKSVGKRVYIYIDRAGMDEYHFASVADKIILDPMGTITLNGYILGRTFLKGSLEKLGIGFHELRYFIYKSAAETFSRDKFSEADKEQRQRLVDEYYDVAQQDICEGRNFAPDKFDNLVDSLIAYLPDEAVKLGLVDTLGRWSDISKIIESFEGKSKSLTNPASLEKYNLPSDNYWSEKPKIAVIYAIGGTSMDDGIKARSLVKQVESAFADKDVKAVVLRVDSPGGDALAADLIADVLRKNKGTKPIIVSQGFVAASGGYWLSMYADTIVAAPTTITGSIGVIGSFFYNKNLKESLGISTDFVKRGKFADLGFGFTLPIIPISLPDRDFTEEESQMVESRIKILYKDFVSKVATGRKKSFDDIENIAQGRVWSGRDGLKNGLVDIIGGLDDAIEIARVKSGLQKEEFEVKEYPQRPFIDITQFFPDLIPIKFESKSAFIEDLKLRMEFNGQPMLMLPIDEIDLLDGWKY</sequence>
<dbReference type="PANTHER" id="PTHR33209">
    <property type="entry name" value="PROTEASE 4"/>
    <property type="match status" value="1"/>
</dbReference>
<comment type="similarity">
    <text evidence="2">Belongs to the peptidase S49 family.</text>
</comment>
<reference evidence="8" key="1">
    <citation type="journal article" date="2020" name="mSystems">
        <title>Genome- and Community-Level Interaction Insights into Carbon Utilization and Element Cycling Functions of Hydrothermarchaeota in Hydrothermal Sediment.</title>
        <authorList>
            <person name="Zhou Z."/>
            <person name="Liu Y."/>
            <person name="Xu W."/>
            <person name="Pan J."/>
            <person name="Luo Z.H."/>
            <person name="Li M."/>
        </authorList>
    </citation>
    <scope>NUCLEOTIDE SEQUENCE [LARGE SCALE GENOMIC DNA]</scope>
    <source>
        <strain evidence="8">SpSt-479</strain>
    </source>
</reference>
<keyword evidence="5" id="KW-0720">Serine protease</keyword>
<evidence type="ECO:0000256" key="5">
    <source>
        <dbReference type="ARBA" id="ARBA00022825"/>
    </source>
</evidence>
<dbReference type="Pfam" id="PF01343">
    <property type="entry name" value="Peptidase_S49"/>
    <property type="match status" value="2"/>
</dbReference>
<name>A0A7V3E8J9_9BACT</name>
<dbReference type="InterPro" id="IPR029045">
    <property type="entry name" value="ClpP/crotonase-like_dom_sf"/>
</dbReference>
<evidence type="ECO:0000259" key="7">
    <source>
        <dbReference type="Pfam" id="PF01343"/>
    </source>
</evidence>
<dbReference type="InterPro" id="IPR047272">
    <property type="entry name" value="S49_SppA_C"/>
</dbReference>
<evidence type="ECO:0000256" key="6">
    <source>
        <dbReference type="ARBA" id="ARBA00023136"/>
    </source>
</evidence>
<evidence type="ECO:0000256" key="4">
    <source>
        <dbReference type="ARBA" id="ARBA00022801"/>
    </source>
</evidence>
<dbReference type="GO" id="GO:0006465">
    <property type="term" value="P:signal peptide processing"/>
    <property type="evidence" value="ECO:0007669"/>
    <property type="project" value="InterPro"/>
</dbReference>
<gene>
    <name evidence="8" type="primary">sppA</name>
    <name evidence="8" type="ORF">ENS31_13330</name>
</gene>
<dbReference type="InterPro" id="IPR002142">
    <property type="entry name" value="Peptidase_S49"/>
</dbReference>
<keyword evidence="6" id="KW-0472">Membrane</keyword>
<comment type="caution">
    <text evidence="8">The sequence shown here is derived from an EMBL/GenBank/DDBJ whole genome shotgun (WGS) entry which is preliminary data.</text>
</comment>
<keyword evidence="4" id="KW-0378">Hydrolase</keyword>
<dbReference type="NCBIfam" id="TIGR00706">
    <property type="entry name" value="SppA_dom"/>
    <property type="match status" value="1"/>
</dbReference>
<feature type="domain" description="Peptidase S49" evidence="7">
    <location>
        <begin position="337"/>
        <end position="482"/>
    </location>
</feature>
<dbReference type="InterPro" id="IPR004635">
    <property type="entry name" value="Pept_S49_SppA"/>
</dbReference>
<dbReference type="GO" id="GO:0008236">
    <property type="term" value="F:serine-type peptidase activity"/>
    <property type="evidence" value="ECO:0007669"/>
    <property type="project" value="UniProtKB-KW"/>
</dbReference>
<feature type="domain" description="Peptidase S49" evidence="7">
    <location>
        <begin position="577"/>
        <end position="737"/>
    </location>
</feature>
<evidence type="ECO:0000256" key="1">
    <source>
        <dbReference type="ARBA" id="ARBA00004370"/>
    </source>
</evidence>
<dbReference type="EMBL" id="DSUJ01000011">
    <property type="protein sequence ID" value="HFI92493.1"/>
    <property type="molecule type" value="Genomic_DNA"/>
</dbReference>
<dbReference type="AlphaFoldDB" id="A0A7V3E8J9"/>
<dbReference type="NCBIfam" id="TIGR00705">
    <property type="entry name" value="SppA_67K"/>
    <property type="match status" value="1"/>
</dbReference>
<evidence type="ECO:0000256" key="2">
    <source>
        <dbReference type="ARBA" id="ARBA00008683"/>
    </source>
</evidence>
<dbReference type="SUPFAM" id="SSF52096">
    <property type="entry name" value="ClpP/crotonase"/>
    <property type="match status" value="2"/>
</dbReference>
<evidence type="ECO:0000256" key="3">
    <source>
        <dbReference type="ARBA" id="ARBA00022670"/>
    </source>
</evidence>
<keyword evidence="3" id="KW-0645">Protease</keyword>
<dbReference type="PANTHER" id="PTHR33209:SF1">
    <property type="entry name" value="PEPTIDASE S49 DOMAIN-CONTAINING PROTEIN"/>
    <property type="match status" value="1"/>
</dbReference>